<dbReference type="PROSITE" id="PS01124">
    <property type="entry name" value="HTH_ARAC_FAMILY_2"/>
    <property type="match status" value="1"/>
</dbReference>
<dbReference type="InterPro" id="IPR018060">
    <property type="entry name" value="HTH_AraC"/>
</dbReference>
<keyword evidence="4" id="KW-0010">Activator</keyword>
<dbReference type="InterPro" id="IPR009057">
    <property type="entry name" value="Homeodomain-like_sf"/>
</dbReference>
<evidence type="ECO:0000256" key="4">
    <source>
        <dbReference type="ARBA" id="ARBA00023159"/>
    </source>
</evidence>
<dbReference type="PRINTS" id="PR00032">
    <property type="entry name" value="HTHARAC"/>
</dbReference>
<organism evidence="8 9">
    <name type="scientific">Pseudomonas solani</name>
    <dbReference type="NCBI Taxonomy" id="2731552"/>
    <lineage>
        <taxon>Bacteria</taxon>
        <taxon>Pseudomonadati</taxon>
        <taxon>Pseudomonadota</taxon>
        <taxon>Gammaproteobacteria</taxon>
        <taxon>Pseudomonadales</taxon>
        <taxon>Pseudomonadaceae</taxon>
        <taxon>Pseudomonas</taxon>
    </lineage>
</organism>
<evidence type="ECO:0000256" key="3">
    <source>
        <dbReference type="ARBA" id="ARBA00023125"/>
    </source>
</evidence>
<dbReference type="InterPro" id="IPR018062">
    <property type="entry name" value="HTH_AraC-typ_CS"/>
</dbReference>
<proteinExistence type="predicted"/>
<evidence type="ECO:0000256" key="2">
    <source>
        <dbReference type="ARBA" id="ARBA00023015"/>
    </source>
</evidence>
<dbReference type="InterPro" id="IPR020449">
    <property type="entry name" value="Tscrpt_reg_AraC-type_HTH"/>
</dbReference>
<evidence type="ECO:0000313" key="8">
    <source>
        <dbReference type="EMBL" id="BCD88220.1"/>
    </source>
</evidence>
<dbReference type="PANTHER" id="PTHR46796">
    <property type="entry name" value="HTH-TYPE TRANSCRIPTIONAL ACTIVATOR RHAS-RELATED"/>
    <property type="match status" value="1"/>
</dbReference>
<keyword evidence="3" id="KW-0238">DNA-binding</keyword>
<keyword evidence="9" id="KW-1185">Reference proteome</keyword>
<dbReference type="SMART" id="SM00342">
    <property type="entry name" value="HTH_ARAC"/>
    <property type="match status" value="1"/>
</dbReference>
<evidence type="ECO:0000259" key="7">
    <source>
        <dbReference type="PROSITE" id="PS01124"/>
    </source>
</evidence>
<reference evidence="8" key="1">
    <citation type="submission" date="2020-05" db="EMBL/GenBank/DDBJ databases">
        <title>Complete genome sequence of Pseudomonas sp. Sm006.</title>
        <authorList>
            <person name="Takeuchi K."/>
            <person name="Someya N."/>
        </authorList>
    </citation>
    <scope>NUCLEOTIDE SEQUENCE</scope>
    <source>
        <strain evidence="8">Sm006</strain>
    </source>
</reference>
<dbReference type="Pfam" id="PF12833">
    <property type="entry name" value="HTH_18"/>
    <property type="match status" value="1"/>
</dbReference>
<protein>
    <submittedName>
        <fullName evidence="8">Transcriptional regulator</fullName>
    </submittedName>
</protein>
<dbReference type="Proteomes" id="UP001064896">
    <property type="component" value="Chromosome"/>
</dbReference>
<accession>A0ABM7LF99</accession>
<dbReference type="Gene3D" id="1.10.10.60">
    <property type="entry name" value="Homeodomain-like"/>
    <property type="match status" value="1"/>
</dbReference>
<dbReference type="PANTHER" id="PTHR46796:SF6">
    <property type="entry name" value="ARAC SUBFAMILY"/>
    <property type="match status" value="1"/>
</dbReference>
<sequence>MARGFDPRRPTRTIRMTTPALLETRRASTCDIPVDQRLRFWEQYNASILVGLKCSSYADGGLAASQSNLELGAMSLALVRGNQHVVERDCSMIRSVPKESVFVSLVQESRSFFYQGEGCTLLEPGEMIIYRTDKPYLFGFSGAMRQFIFDIPQDLFGERCLGRLDGPLKVGAETRLQRLLTRTLCERTQGFFQRPTNREAEHFEDDALELLSSIIAGSTGEHRVSAQGASYLLAAKRLIAEQLGDPALSCERVAQGIGISVRHLTRLFAQEGGSPSRYIAERRLELAHRLLSSPQANGLDISEVAYRHGYSSQAHFARSFKARYGRTPSEVRGEVGQVG</sequence>
<comment type="subcellular location">
    <subcellularLocation>
        <location evidence="1">Cytoplasm</location>
    </subcellularLocation>
</comment>
<dbReference type="InterPro" id="IPR035418">
    <property type="entry name" value="AraC-bd_2"/>
</dbReference>
<dbReference type="Pfam" id="PF14525">
    <property type="entry name" value="AraC_binding_2"/>
    <property type="match status" value="1"/>
</dbReference>
<evidence type="ECO:0000256" key="6">
    <source>
        <dbReference type="ARBA" id="ARBA00037345"/>
    </source>
</evidence>
<dbReference type="EMBL" id="AP023081">
    <property type="protein sequence ID" value="BCD88220.1"/>
    <property type="molecule type" value="Genomic_DNA"/>
</dbReference>
<keyword evidence="2" id="KW-0805">Transcription regulation</keyword>
<comment type="function">
    <text evidence="6">Regulatory protein of the TOL plasmid xyl operons. XylS activates the xylXYZLTEGFJQKIH operon required for the degradation of toluene, m-xylene and p-xylene.</text>
</comment>
<evidence type="ECO:0000313" key="9">
    <source>
        <dbReference type="Proteomes" id="UP001064896"/>
    </source>
</evidence>
<dbReference type="InterPro" id="IPR050204">
    <property type="entry name" value="AraC_XylS_family_regulators"/>
</dbReference>
<name>A0ABM7LF99_9PSED</name>
<gene>
    <name evidence="8" type="ORF">PSm6_46270</name>
</gene>
<evidence type="ECO:0000256" key="5">
    <source>
        <dbReference type="ARBA" id="ARBA00023163"/>
    </source>
</evidence>
<dbReference type="PROSITE" id="PS00041">
    <property type="entry name" value="HTH_ARAC_FAMILY_1"/>
    <property type="match status" value="1"/>
</dbReference>
<feature type="domain" description="HTH araC/xylS-type" evidence="7">
    <location>
        <begin position="233"/>
        <end position="334"/>
    </location>
</feature>
<keyword evidence="5" id="KW-0804">Transcription</keyword>
<evidence type="ECO:0000256" key="1">
    <source>
        <dbReference type="ARBA" id="ARBA00004496"/>
    </source>
</evidence>
<dbReference type="SUPFAM" id="SSF46689">
    <property type="entry name" value="Homeodomain-like"/>
    <property type="match status" value="1"/>
</dbReference>